<evidence type="ECO:0000313" key="2">
    <source>
        <dbReference type="Proteomes" id="UP000317494"/>
    </source>
</evidence>
<organism evidence="1 2">
    <name type="scientific">Synchytrium endobioticum</name>
    <dbReference type="NCBI Taxonomy" id="286115"/>
    <lineage>
        <taxon>Eukaryota</taxon>
        <taxon>Fungi</taxon>
        <taxon>Fungi incertae sedis</taxon>
        <taxon>Chytridiomycota</taxon>
        <taxon>Chytridiomycota incertae sedis</taxon>
        <taxon>Chytridiomycetes</taxon>
        <taxon>Synchytriales</taxon>
        <taxon>Synchytriaceae</taxon>
        <taxon>Synchytrium</taxon>
    </lineage>
</organism>
<comment type="caution">
    <text evidence="1">The sequence shown here is derived from an EMBL/GenBank/DDBJ whole genome shotgun (WGS) entry which is preliminary data.</text>
</comment>
<dbReference type="VEuPathDB" id="FungiDB:SeMB42_g04302"/>
<dbReference type="AlphaFoldDB" id="A0A507CZA6"/>
<evidence type="ECO:0000313" key="1">
    <source>
        <dbReference type="EMBL" id="TPX44494.1"/>
    </source>
</evidence>
<sequence length="81" mass="9113">MRPAVSRHARERVGTCGYVCSCSGTSYKNTSSWHIALNFQKPEKIEYRSPAGRLDPLELLRHTTLLLIPPSTPDCLCFTAY</sequence>
<dbReference type="EMBL" id="QEAN01000171">
    <property type="protein sequence ID" value="TPX44494.1"/>
    <property type="molecule type" value="Genomic_DNA"/>
</dbReference>
<protein>
    <submittedName>
        <fullName evidence="1">Uncharacterized protein</fullName>
    </submittedName>
</protein>
<accession>A0A507CZA6</accession>
<gene>
    <name evidence="1" type="ORF">SeMB42_g04302</name>
</gene>
<keyword evidence="2" id="KW-1185">Reference proteome</keyword>
<reference evidence="1 2" key="1">
    <citation type="journal article" date="2019" name="Sci. Rep.">
        <title>Comparative genomics of chytrid fungi reveal insights into the obligate biotrophic and pathogenic lifestyle of Synchytrium endobioticum.</title>
        <authorList>
            <person name="van de Vossenberg B.T.L.H."/>
            <person name="Warris S."/>
            <person name="Nguyen H.D.T."/>
            <person name="van Gent-Pelzer M.P.E."/>
            <person name="Joly D.L."/>
            <person name="van de Geest H.C."/>
            <person name="Bonants P.J.M."/>
            <person name="Smith D.S."/>
            <person name="Levesque C.A."/>
            <person name="van der Lee T.A.J."/>
        </authorList>
    </citation>
    <scope>NUCLEOTIDE SEQUENCE [LARGE SCALE GENOMIC DNA]</scope>
    <source>
        <strain evidence="1 2">MB42</strain>
    </source>
</reference>
<dbReference type="Proteomes" id="UP000317494">
    <property type="component" value="Unassembled WGS sequence"/>
</dbReference>
<proteinExistence type="predicted"/>
<name>A0A507CZA6_9FUNG</name>